<feature type="compositionally biased region" description="Polar residues" evidence="1">
    <location>
        <begin position="239"/>
        <end position="259"/>
    </location>
</feature>
<evidence type="ECO:0000313" key="3">
    <source>
        <dbReference type="EMBL" id="OGM68838.1"/>
    </source>
</evidence>
<gene>
    <name evidence="3" type="ORF">A2975_00505</name>
</gene>
<feature type="region of interest" description="Disordered" evidence="1">
    <location>
        <begin position="238"/>
        <end position="262"/>
    </location>
</feature>
<dbReference type="EMBL" id="MGHL01000017">
    <property type="protein sequence ID" value="OGM68838.1"/>
    <property type="molecule type" value="Genomic_DNA"/>
</dbReference>
<dbReference type="AlphaFoldDB" id="A0A1F8BZW0"/>
<keyword evidence="2" id="KW-1133">Transmembrane helix</keyword>
<name>A0A1F8BZW0_9BACT</name>
<comment type="caution">
    <text evidence="3">The sequence shown here is derived from an EMBL/GenBank/DDBJ whole genome shotgun (WGS) entry which is preliminary data.</text>
</comment>
<sequence length="289" mass="30382">MVRKLPSLYRGQALLIVLLSMAVVLTIVLSILSRSITDVTLTTREEEALRAFSAAEAGVEQALIAGAPEGEFSGAQFSAAVTSISEGSQTFVYPIDLPAGDVATVWFVAHDADGNLVCSGSLPCFSGNTMKVCWGKPGTANDEDVTPAVEASIYYATTPGDYTTARIARATADPNSGRTGTNSFDQADGGCSVEGTDYAFSSTISFSDLGVSGQLQMARLRMLYNSDTNQPVGFDFNFAGNSPLPSQGSRVDSTGTSGDSTRRVEVFQVYSDLPPNFDSAVFSPPGLTK</sequence>
<evidence type="ECO:0000313" key="4">
    <source>
        <dbReference type="Proteomes" id="UP000178429"/>
    </source>
</evidence>
<dbReference type="Proteomes" id="UP000178429">
    <property type="component" value="Unassembled WGS sequence"/>
</dbReference>
<proteinExistence type="predicted"/>
<keyword evidence="2" id="KW-0472">Membrane</keyword>
<evidence type="ECO:0000256" key="1">
    <source>
        <dbReference type="SAM" id="MobiDB-lite"/>
    </source>
</evidence>
<protein>
    <recommendedName>
        <fullName evidence="5">Type 4 fimbrial biogenesis protein PilX N-terminal domain-containing protein</fullName>
    </recommendedName>
</protein>
<reference evidence="3 4" key="1">
    <citation type="journal article" date="2016" name="Nat. Commun.">
        <title>Thousands of microbial genomes shed light on interconnected biogeochemical processes in an aquifer system.</title>
        <authorList>
            <person name="Anantharaman K."/>
            <person name="Brown C.T."/>
            <person name="Hug L.A."/>
            <person name="Sharon I."/>
            <person name="Castelle C.J."/>
            <person name="Probst A.J."/>
            <person name="Thomas B.C."/>
            <person name="Singh A."/>
            <person name="Wilkins M.J."/>
            <person name="Karaoz U."/>
            <person name="Brodie E.L."/>
            <person name="Williams K.H."/>
            <person name="Hubbard S.S."/>
            <person name="Banfield J.F."/>
        </authorList>
    </citation>
    <scope>NUCLEOTIDE SEQUENCE [LARGE SCALE GENOMIC DNA]</scope>
</reference>
<dbReference type="STRING" id="1802525.A2975_00505"/>
<keyword evidence="2" id="KW-0812">Transmembrane</keyword>
<feature type="transmembrane region" description="Helical" evidence="2">
    <location>
        <begin position="12"/>
        <end position="32"/>
    </location>
</feature>
<accession>A0A1F8BZW0</accession>
<evidence type="ECO:0000256" key="2">
    <source>
        <dbReference type="SAM" id="Phobius"/>
    </source>
</evidence>
<organism evidence="3 4">
    <name type="scientific">Candidatus Woesebacteria bacterium RIFCSPLOWO2_01_FULL_44_14</name>
    <dbReference type="NCBI Taxonomy" id="1802525"/>
    <lineage>
        <taxon>Bacteria</taxon>
        <taxon>Candidatus Woeseibacteriota</taxon>
    </lineage>
</organism>
<evidence type="ECO:0008006" key="5">
    <source>
        <dbReference type="Google" id="ProtNLM"/>
    </source>
</evidence>